<dbReference type="GO" id="GO:0006412">
    <property type="term" value="P:translation"/>
    <property type="evidence" value="ECO:0007669"/>
    <property type="project" value="UniProtKB-UniRule"/>
</dbReference>
<protein>
    <recommendedName>
        <fullName evidence="5 6">Small ribosomal subunit protein bS20</fullName>
    </recommendedName>
</protein>
<dbReference type="InterPro" id="IPR002583">
    <property type="entry name" value="Ribosomal_bS20"/>
</dbReference>
<dbReference type="GO" id="GO:0005840">
    <property type="term" value="C:ribosome"/>
    <property type="evidence" value="ECO:0007669"/>
    <property type="project" value="UniProtKB-KW"/>
</dbReference>
<dbReference type="AlphaFoldDB" id="A0A0G2A3J9"/>
<evidence type="ECO:0000256" key="5">
    <source>
        <dbReference type="ARBA" id="ARBA00035136"/>
    </source>
</evidence>
<evidence type="ECO:0000313" key="7">
    <source>
        <dbReference type="EMBL" id="KKW35442.1"/>
    </source>
</evidence>
<dbReference type="SUPFAM" id="SSF46992">
    <property type="entry name" value="Ribosomal protein S20"/>
    <property type="match status" value="1"/>
</dbReference>
<dbReference type="Pfam" id="PF01649">
    <property type="entry name" value="Ribosomal_S20p"/>
    <property type="match status" value="1"/>
</dbReference>
<dbReference type="Gene3D" id="1.20.58.110">
    <property type="entry name" value="Ribosomal protein S20"/>
    <property type="match status" value="1"/>
</dbReference>
<evidence type="ECO:0000256" key="3">
    <source>
        <dbReference type="ARBA" id="ARBA00022980"/>
    </source>
</evidence>
<reference evidence="7 8" key="1">
    <citation type="journal article" date="2015" name="Nature">
        <title>rRNA introns, odd ribosomes, and small enigmatic genomes across a large radiation of phyla.</title>
        <authorList>
            <person name="Brown C.T."/>
            <person name="Hug L.A."/>
            <person name="Thomas B.C."/>
            <person name="Sharon I."/>
            <person name="Castelle C.J."/>
            <person name="Singh A."/>
            <person name="Wilkins M.J."/>
            <person name="Williams K.H."/>
            <person name="Banfield J.F."/>
        </authorList>
    </citation>
    <scope>NUCLEOTIDE SEQUENCE [LARGE SCALE GENOMIC DNA]</scope>
</reference>
<dbReference type="GO" id="GO:0003735">
    <property type="term" value="F:structural constituent of ribosome"/>
    <property type="evidence" value="ECO:0007669"/>
    <property type="project" value="InterPro"/>
</dbReference>
<comment type="caution">
    <text evidence="7">The sequence shown here is derived from an EMBL/GenBank/DDBJ whole genome shotgun (WGS) entry which is preliminary data.</text>
</comment>
<dbReference type="EMBL" id="LCRO01000008">
    <property type="protein sequence ID" value="KKW35442.1"/>
    <property type="molecule type" value="Genomic_DNA"/>
</dbReference>
<name>A0A0G2A3J9_9BACT</name>
<dbReference type="Proteomes" id="UP000034740">
    <property type="component" value="Unassembled WGS sequence"/>
</dbReference>
<keyword evidence="2 6" id="KW-0694">RNA-binding</keyword>
<evidence type="ECO:0000256" key="1">
    <source>
        <dbReference type="ARBA" id="ARBA00022730"/>
    </source>
</evidence>
<keyword evidence="1 6" id="KW-0699">rRNA-binding</keyword>
<dbReference type="InterPro" id="IPR036510">
    <property type="entry name" value="Ribosomal_bS20_sf"/>
</dbReference>
<dbReference type="GO" id="GO:0019843">
    <property type="term" value="F:rRNA binding"/>
    <property type="evidence" value="ECO:0007669"/>
    <property type="project" value="UniProtKB-UniRule"/>
</dbReference>
<evidence type="ECO:0000256" key="4">
    <source>
        <dbReference type="ARBA" id="ARBA00023274"/>
    </source>
</evidence>
<gene>
    <name evidence="6" type="primary">rpsT</name>
    <name evidence="7" type="ORF">UY83_C0008G0030</name>
</gene>
<comment type="similarity">
    <text evidence="6">Belongs to the bacterial ribosomal protein bS20 family.</text>
</comment>
<evidence type="ECO:0000256" key="6">
    <source>
        <dbReference type="HAMAP-Rule" id="MF_00500"/>
    </source>
</evidence>
<dbReference type="GO" id="GO:1990904">
    <property type="term" value="C:ribonucleoprotein complex"/>
    <property type="evidence" value="ECO:0007669"/>
    <property type="project" value="UniProtKB-KW"/>
</dbReference>
<evidence type="ECO:0000256" key="2">
    <source>
        <dbReference type="ARBA" id="ARBA00022884"/>
    </source>
</evidence>
<organism evidence="7 8">
    <name type="scientific">Candidatus Adlerbacteria bacterium GW2011_GWA1_54_10</name>
    <dbReference type="NCBI Taxonomy" id="1618605"/>
    <lineage>
        <taxon>Bacteria</taxon>
        <taxon>Candidatus Adleribacteriota</taxon>
    </lineage>
</organism>
<keyword evidence="4 6" id="KW-0687">Ribonucleoprotein</keyword>
<accession>A0A0G2A3J9</accession>
<comment type="function">
    <text evidence="6">Binds directly to 16S ribosomal RNA.</text>
</comment>
<dbReference type="HAMAP" id="MF_00500">
    <property type="entry name" value="Ribosomal_bS20"/>
    <property type="match status" value="1"/>
</dbReference>
<proteinExistence type="inferred from homology"/>
<dbReference type="NCBIfam" id="TIGR00029">
    <property type="entry name" value="S20"/>
    <property type="match status" value="1"/>
</dbReference>
<keyword evidence="3 6" id="KW-0689">Ribosomal protein</keyword>
<sequence>MHIEYTPPMAITKSAKKAHRASLNKKEFNDVRRVAVRAALKAVRGAQKGDQKTLAVAYKAIDKAQKRGLIKKNTAARRKASVAKLLRA</sequence>
<evidence type="ECO:0000313" key="8">
    <source>
        <dbReference type="Proteomes" id="UP000034740"/>
    </source>
</evidence>